<reference evidence="3" key="1">
    <citation type="submission" date="2016-10" db="EMBL/GenBank/DDBJ databases">
        <authorList>
            <person name="Varghese N."/>
            <person name="Submissions S."/>
        </authorList>
    </citation>
    <scope>NUCLEOTIDE SEQUENCE [LARGE SCALE GENOMIC DNA]</scope>
    <source>
        <strain evidence="3">CGMCC 1.11022</strain>
    </source>
</reference>
<proteinExistence type="predicted"/>
<protein>
    <submittedName>
        <fullName evidence="2">Uncharacterized protein</fullName>
    </submittedName>
</protein>
<dbReference type="AlphaFoldDB" id="A0A1G8P6U9"/>
<evidence type="ECO:0000313" key="2">
    <source>
        <dbReference type="EMBL" id="SDI87490.1"/>
    </source>
</evidence>
<organism evidence="2 3">
    <name type="scientific">Mesorhizobium muleiense</name>
    <dbReference type="NCBI Taxonomy" id="1004279"/>
    <lineage>
        <taxon>Bacteria</taxon>
        <taxon>Pseudomonadati</taxon>
        <taxon>Pseudomonadota</taxon>
        <taxon>Alphaproteobacteria</taxon>
        <taxon>Hyphomicrobiales</taxon>
        <taxon>Phyllobacteriaceae</taxon>
        <taxon>Mesorhizobium</taxon>
    </lineage>
</organism>
<dbReference type="Proteomes" id="UP000198894">
    <property type="component" value="Unassembled WGS sequence"/>
</dbReference>
<evidence type="ECO:0000256" key="1">
    <source>
        <dbReference type="SAM" id="MobiDB-lite"/>
    </source>
</evidence>
<sequence>MAGRASDRLPMVAPPLIRLPAPSPRAERGEGTGRHAGDLALPVVHGGPKDGRDKRLAPEWAGVRGSANASVRGT</sequence>
<gene>
    <name evidence="2" type="ORF">SAMN05428953_103164</name>
</gene>
<evidence type="ECO:0000313" key="3">
    <source>
        <dbReference type="Proteomes" id="UP000198894"/>
    </source>
</evidence>
<dbReference type="EMBL" id="FNEE01000003">
    <property type="protein sequence ID" value="SDI87490.1"/>
    <property type="molecule type" value="Genomic_DNA"/>
</dbReference>
<feature type="compositionally biased region" description="Basic and acidic residues" evidence="1">
    <location>
        <begin position="25"/>
        <end position="37"/>
    </location>
</feature>
<accession>A0A1G8P6U9</accession>
<name>A0A1G8P6U9_9HYPH</name>
<keyword evidence="3" id="KW-1185">Reference proteome</keyword>
<feature type="region of interest" description="Disordered" evidence="1">
    <location>
        <begin position="1"/>
        <end position="74"/>
    </location>
</feature>
<feature type="compositionally biased region" description="Basic and acidic residues" evidence="1">
    <location>
        <begin position="47"/>
        <end position="57"/>
    </location>
</feature>